<dbReference type="Proteomes" id="UP000053372">
    <property type="component" value="Unassembled WGS sequence"/>
</dbReference>
<keyword evidence="1" id="KW-1133">Transmembrane helix</keyword>
<comment type="caution">
    <text evidence="2">The sequence shown here is derived from an EMBL/GenBank/DDBJ whole genome shotgun (WGS) entry which is preliminary data.</text>
</comment>
<name>A0A0V7ZPI8_9CYAN</name>
<dbReference type="OrthoDB" id="9929413at2"/>
<reference evidence="2 4" key="1">
    <citation type="journal article" date="2015" name="Genome Announc.">
        <title>Draft Genome of the Euendolithic (true boring) Cyanobacterium Mastigocoleus testarum strain BC008.</title>
        <authorList>
            <person name="Guida B.S."/>
            <person name="Garcia-Pichel F."/>
        </authorList>
    </citation>
    <scope>NUCLEOTIDE SEQUENCE [LARGE SCALE GENOMIC DNA]</scope>
    <source>
        <strain evidence="2 4">BC008</strain>
    </source>
</reference>
<evidence type="ECO:0008006" key="5">
    <source>
        <dbReference type="Google" id="ProtNLM"/>
    </source>
</evidence>
<evidence type="ECO:0000313" key="4">
    <source>
        <dbReference type="Proteomes" id="UP000053372"/>
    </source>
</evidence>
<protein>
    <recommendedName>
        <fullName evidence="5">SMODS and SLOG-associating 2TM effector domain-containing protein</fullName>
    </recommendedName>
</protein>
<dbReference type="AlphaFoldDB" id="A0A0V7ZPI8"/>
<keyword evidence="1" id="KW-0812">Transmembrane</keyword>
<accession>A0A0V7ZPI8</accession>
<gene>
    <name evidence="2" type="ORF">BC008_25675</name>
    <name evidence="3" type="ORF">BC008_26200</name>
</gene>
<organism evidence="2 4">
    <name type="scientific">Mastigocoleus testarum BC008</name>
    <dbReference type="NCBI Taxonomy" id="371196"/>
    <lineage>
        <taxon>Bacteria</taxon>
        <taxon>Bacillati</taxon>
        <taxon>Cyanobacteriota</taxon>
        <taxon>Cyanophyceae</taxon>
        <taxon>Nostocales</taxon>
        <taxon>Hapalosiphonaceae</taxon>
        <taxon>Mastigocoleus</taxon>
    </lineage>
</organism>
<feature type="transmembrane region" description="Helical" evidence="1">
    <location>
        <begin position="68"/>
        <end position="89"/>
    </location>
</feature>
<evidence type="ECO:0000313" key="3">
    <source>
        <dbReference type="EMBL" id="KST66684.1"/>
    </source>
</evidence>
<evidence type="ECO:0000313" key="2">
    <source>
        <dbReference type="EMBL" id="KST66363.1"/>
    </source>
</evidence>
<keyword evidence="4" id="KW-1185">Reference proteome</keyword>
<dbReference type="EMBL" id="LMTZ01000097">
    <property type="protein sequence ID" value="KST66363.1"/>
    <property type="molecule type" value="Genomic_DNA"/>
</dbReference>
<dbReference type="NCBIfam" id="NF033632">
    <property type="entry name" value="SLATT_4"/>
    <property type="match status" value="1"/>
</dbReference>
<evidence type="ECO:0000256" key="1">
    <source>
        <dbReference type="SAM" id="Phobius"/>
    </source>
</evidence>
<sequence>MTDDDHNSSHTRFLLDLATEMEWYADRALEMSSCHRNAAGIYGNLHIFFGLPAAILASVSGVSAFAKYSVTAGITAFIVSGLTGAMSFLNPSEKQQLHFEAANALDSWATKTYLLIKRSRASIIEVAEFINRWEGLMQERDQINKQCPLIPSWARSKLLRKFMKPFSYLQQ</sequence>
<dbReference type="EMBL" id="LMTZ01000095">
    <property type="protein sequence ID" value="KST66684.1"/>
    <property type="molecule type" value="Genomic_DNA"/>
</dbReference>
<proteinExistence type="predicted"/>
<keyword evidence="1" id="KW-0472">Membrane</keyword>
<feature type="transmembrane region" description="Helical" evidence="1">
    <location>
        <begin position="41"/>
        <end position="62"/>
    </location>
</feature>